<evidence type="ECO:0000313" key="2">
    <source>
        <dbReference type="EMBL" id="KYM82176.1"/>
    </source>
</evidence>
<protein>
    <submittedName>
        <fullName evidence="2">Uncharacterized protein</fullName>
    </submittedName>
</protein>
<sequence length="89" mass="9769">MCRTYRGGRKCARNPTPANEETLSTLCAHGKPPPTEGDGRSVRYAGVALPPRPVGTVTITDGSRPSFRSWLSEFSVMRGCSQLGFFFWC</sequence>
<accession>A0A195BC85</accession>
<dbReference type="AlphaFoldDB" id="A0A195BC85"/>
<keyword evidence="3" id="KW-1185">Reference proteome</keyword>
<feature type="region of interest" description="Disordered" evidence="1">
    <location>
        <begin position="1"/>
        <end position="24"/>
    </location>
</feature>
<organism evidence="2 3">
    <name type="scientific">Atta colombica</name>
    <dbReference type="NCBI Taxonomy" id="520822"/>
    <lineage>
        <taxon>Eukaryota</taxon>
        <taxon>Metazoa</taxon>
        <taxon>Ecdysozoa</taxon>
        <taxon>Arthropoda</taxon>
        <taxon>Hexapoda</taxon>
        <taxon>Insecta</taxon>
        <taxon>Pterygota</taxon>
        <taxon>Neoptera</taxon>
        <taxon>Endopterygota</taxon>
        <taxon>Hymenoptera</taxon>
        <taxon>Apocrita</taxon>
        <taxon>Aculeata</taxon>
        <taxon>Formicoidea</taxon>
        <taxon>Formicidae</taxon>
        <taxon>Myrmicinae</taxon>
        <taxon>Atta</taxon>
    </lineage>
</organism>
<reference evidence="2 3" key="1">
    <citation type="submission" date="2015-09" db="EMBL/GenBank/DDBJ databases">
        <title>Atta colombica WGS genome.</title>
        <authorList>
            <person name="Nygaard S."/>
            <person name="Hu H."/>
            <person name="Boomsma J."/>
            <person name="Zhang G."/>
        </authorList>
    </citation>
    <scope>NUCLEOTIDE SEQUENCE [LARGE SCALE GENOMIC DNA]</scope>
    <source>
        <strain evidence="2">Treedump-2</strain>
        <tissue evidence="2">Whole body</tissue>
    </source>
</reference>
<evidence type="ECO:0000313" key="3">
    <source>
        <dbReference type="Proteomes" id="UP000078540"/>
    </source>
</evidence>
<name>A0A195BC85_9HYME</name>
<dbReference type="EMBL" id="KQ976519">
    <property type="protein sequence ID" value="KYM82176.1"/>
    <property type="molecule type" value="Genomic_DNA"/>
</dbReference>
<feature type="compositionally biased region" description="Basic residues" evidence="1">
    <location>
        <begin position="1"/>
        <end position="12"/>
    </location>
</feature>
<proteinExistence type="predicted"/>
<dbReference type="Proteomes" id="UP000078540">
    <property type="component" value="Unassembled WGS sequence"/>
</dbReference>
<gene>
    <name evidence="2" type="ORF">ALC53_07424</name>
</gene>
<evidence type="ECO:0000256" key="1">
    <source>
        <dbReference type="SAM" id="MobiDB-lite"/>
    </source>
</evidence>